<comment type="subcellular location">
    <subcellularLocation>
        <location evidence="1">Cell membrane</location>
        <topology evidence="1">Multi-pass membrane protein</topology>
    </subcellularLocation>
</comment>
<evidence type="ECO:0000313" key="8">
    <source>
        <dbReference type="EMBL" id="ONN27026.1"/>
    </source>
</evidence>
<name>A0ABX3IIK6_9BACT</name>
<evidence type="ECO:0000313" key="9">
    <source>
        <dbReference type="Proteomes" id="UP000242616"/>
    </source>
</evidence>
<evidence type="ECO:0000256" key="6">
    <source>
        <dbReference type="ARBA" id="ARBA00023136"/>
    </source>
</evidence>
<dbReference type="RefSeq" id="WP_077198195.1">
    <property type="nucleotide sequence ID" value="NZ_LBFC01000018.1"/>
</dbReference>
<evidence type="ECO:0000256" key="3">
    <source>
        <dbReference type="ARBA" id="ARBA00022475"/>
    </source>
</evidence>
<dbReference type="Pfam" id="PF01554">
    <property type="entry name" value="MatE"/>
    <property type="match status" value="2"/>
</dbReference>
<evidence type="ECO:0000256" key="7">
    <source>
        <dbReference type="SAM" id="Phobius"/>
    </source>
</evidence>
<feature type="transmembrane region" description="Helical" evidence="7">
    <location>
        <begin position="412"/>
        <end position="430"/>
    </location>
</feature>
<dbReference type="InterPro" id="IPR047135">
    <property type="entry name" value="YsiQ"/>
</dbReference>
<keyword evidence="5 7" id="KW-1133">Transmembrane helix</keyword>
<feature type="transmembrane region" description="Helical" evidence="7">
    <location>
        <begin position="348"/>
        <end position="372"/>
    </location>
</feature>
<feature type="transmembrane region" description="Helical" evidence="7">
    <location>
        <begin position="159"/>
        <end position="181"/>
    </location>
</feature>
<feature type="transmembrane region" description="Helical" evidence="7">
    <location>
        <begin position="50"/>
        <end position="72"/>
    </location>
</feature>
<keyword evidence="3" id="KW-1003">Cell membrane</keyword>
<feature type="transmembrane region" description="Helical" evidence="7">
    <location>
        <begin position="384"/>
        <end position="406"/>
    </location>
</feature>
<reference evidence="8 9" key="1">
    <citation type="submission" date="2015-06" db="EMBL/GenBank/DDBJ databases">
        <title>Genome sequencing of Thermotogales isolates from hydrothermal vents.</title>
        <authorList>
            <person name="Haverkamp T.H."/>
            <person name="Kublanov I.V."/>
            <person name="Nesbo C.L."/>
        </authorList>
    </citation>
    <scope>NUCLEOTIDE SEQUENCE [LARGE SCALE GENOMIC DNA]</scope>
    <source>
        <strain evidence="9">ik275mar</strain>
    </source>
</reference>
<keyword evidence="4 7" id="KW-0812">Transmembrane</keyword>
<feature type="transmembrane region" description="Helical" evidence="7">
    <location>
        <begin position="233"/>
        <end position="257"/>
    </location>
</feature>
<keyword evidence="6 7" id="KW-0472">Membrane</keyword>
<dbReference type="EMBL" id="LBFC01000018">
    <property type="protein sequence ID" value="ONN27026.1"/>
    <property type="molecule type" value="Genomic_DNA"/>
</dbReference>
<feature type="transmembrane region" description="Helical" evidence="7">
    <location>
        <begin position="319"/>
        <end position="336"/>
    </location>
</feature>
<proteinExistence type="predicted"/>
<dbReference type="NCBIfam" id="TIGR00797">
    <property type="entry name" value="matE"/>
    <property type="match status" value="1"/>
</dbReference>
<dbReference type="CDD" id="cd13134">
    <property type="entry name" value="MATE_like_8"/>
    <property type="match status" value="1"/>
</dbReference>
<gene>
    <name evidence="8" type="ORF">XJ44_04330</name>
</gene>
<dbReference type="PANTHER" id="PTHR42925">
    <property type="entry name" value="MULTIDRUG AND TOXIN EFFLUX PROTEIN MATE FAMILY"/>
    <property type="match status" value="1"/>
</dbReference>
<dbReference type="InterPro" id="IPR048279">
    <property type="entry name" value="MdtK-like"/>
</dbReference>
<feature type="transmembrane region" description="Helical" evidence="7">
    <location>
        <begin position="277"/>
        <end position="298"/>
    </location>
</feature>
<sequence>MHIYRKLFKIAIPIALQQFLFSSVNFLDTLMIGKLGENSIAAVGLANQFFFFYNLVIFGLVSGGAIFFAQFWGKGDLEGLSKSTALTTISSLFISIPFFLLTLFSPKFVMTFFSPDPLVIDLGIKYLKILSISFPIFAVSMVFSFMLRSIHKAHIPMYTTIVELSTNVLFNYILIFGNFGFPRLGVIGASIATVISRLVGLIVLIAIIKIKNLPGMFSITHIKLLNKSFIKKFFHYTLPTVANEFAWSLGFTMYSVIYAHMSTKVIAARNIVGTIEGFAWAFSFSLANAASVIVGNYLGAKKYNDAYKISKKIITLTEIVAIISALVTYILTIYAVNLFNVSQEVKRLVIIAMAISMGFVPVKIFNGLNVVGFLRAGGDTRFSFAVEASTLWFLGVPLAAFGGLVLKLSFPIVLLLTMTDELAKFLILLLRYKSKRWIRNVVENI</sequence>
<organism evidence="8 9">
    <name type="scientific">Thermosipho affectus</name>
    <dbReference type="NCBI Taxonomy" id="660294"/>
    <lineage>
        <taxon>Bacteria</taxon>
        <taxon>Thermotogati</taxon>
        <taxon>Thermotogota</taxon>
        <taxon>Thermotogae</taxon>
        <taxon>Thermotogales</taxon>
        <taxon>Fervidobacteriaceae</taxon>
        <taxon>Thermosipho</taxon>
    </lineage>
</organism>
<feature type="transmembrane region" description="Helical" evidence="7">
    <location>
        <begin position="126"/>
        <end position="147"/>
    </location>
</feature>
<dbReference type="PANTHER" id="PTHR42925:SF2">
    <property type="entry name" value="NA+ DRIVEN MULTIDRUG EFFLUX PUMP"/>
    <property type="match status" value="1"/>
</dbReference>
<protein>
    <submittedName>
        <fullName evidence="8">Multidrug transporter MATE</fullName>
    </submittedName>
</protein>
<evidence type="ECO:0000256" key="1">
    <source>
        <dbReference type="ARBA" id="ARBA00004651"/>
    </source>
</evidence>
<accession>A0ABX3IIK6</accession>
<dbReference type="InterPro" id="IPR002528">
    <property type="entry name" value="MATE_fam"/>
</dbReference>
<dbReference type="Proteomes" id="UP000242616">
    <property type="component" value="Unassembled WGS sequence"/>
</dbReference>
<feature type="transmembrane region" description="Helical" evidence="7">
    <location>
        <begin position="84"/>
        <end position="106"/>
    </location>
</feature>
<comment type="caution">
    <text evidence="8">The sequence shown here is derived from an EMBL/GenBank/DDBJ whole genome shotgun (WGS) entry which is preliminary data.</text>
</comment>
<feature type="transmembrane region" description="Helical" evidence="7">
    <location>
        <begin position="187"/>
        <end position="208"/>
    </location>
</feature>
<evidence type="ECO:0000256" key="2">
    <source>
        <dbReference type="ARBA" id="ARBA00022448"/>
    </source>
</evidence>
<evidence type="ECO:0000256" key="4">
    <source>
        <dbReference type="ARBA" id="ARBA00022692"/>
    </source>
</evidence>
<evidence type="ECO:0000256" key="5">
    <source>
        <dbReference type="ARBA" id="ARBA00022989"/>
    </source>
</evidence>
<keyword evidence="2" id="KW-0813">Transport</keyword>
<dbReference type="PIRSF" id="PIRSF006603">
    <property type="entry name" value="DinF"/>
    <property type="match status" value="1"/>
</dbReference>
<keyword evidence="9" id="KW-1185">Reference proteome</keyword>